<dbReference type="OrthoDB" id="2962993at2759"/>
<proteinExistence type="predicted"/>
<dbReference type="Pfam" id="PF13193">
    <property type="entry name" value="AMP-binding_C"/>
    <property type="match status" value="1"/>
</dbReference>
<protein>
    <submittedName>
        <fullName evidence="3">Acetyl-CoA synthetase-like protein</fullName>
    </submittedName>
</protein>
<dbReference type="Pfam" id="PF00501">
    <property type="entry name" value="AMP-binding"/>
    <property type="match status" value="1"/>
</dbReference>
<dbReference type="Gene3D" id="3.30.300.30">
    <property type="match status" value="1"/>
</dbReference>
<dbReference type="InterPro" id="IPR000873">
    <property type="entry name" value="AMP-dep_synth/lig_dom"/>
</dbReference>
<dbReference type="EMBL" id="ML119648">
    <property type="protein sequence ID" value="RPA86898.1"/>
    <property type="molecule type" value="Genomic_DNA"/>
</dbReference>
<dbReference type="PANTHER" id="PTHR43201:SF28">
    <property type="entry name" value="ENZYME, PUTATIVE (AFU_ORTHOLOGUE AFUA_7G01530)-RELATED"/>
    <property type="match status" value="1"/>
</dbReference>
<sequence>MAFGTSQLLRSSRPLRANFCRAPLTHRTLSTLPKLPLFEALVSHDPNSIAIRHVESGKKFTYGDLLQQTVFMKEKLLNDAGRDSLDGARVTTLVNNGFQFASTVLGIWAAGGVAVPYQTAFPAKEIRYITRDTKPEFSVFGVEDWKSKQEKVQEGNSGKCVKSLIGVQTPTPGIVDTTETIELEDSVKPTDPALIIYTSGTTNLPKGVVSLHKTILAQATGLQKAWNITKNDHLLHVLPLHHVHGVMAGTVLPLLAGAQISYAYPFNAEKIWNRLCNLEYQKGLSPAADSSQINLFMGVPTIYNRLLEVFHKYPERQSDYTSAASKLRLAISGSSALPASVKKAWEKISDGQVILERYGMTEIGLVLSCGLPVETRIDNSVGKPVPGYTVRLGSLDRSSVVEGADVPGEIQVKGEGVFDHYWDRPAEVTDKEFTEDGFFCTGDIAHRDSDGNYYIQGRKNIDLIISGGENVSALEVEATILRLFPDVKEVAIVGLPDERWGEIVAAIVHYDKDYLKAHPELKGLSLRERLKDSGELAAHKLPVKTTVSKEMFTRNAMGKINKKKLKEEFFSNVLGEYEARERKRKEEAEKGEGN</sequence>
<dbReference type="InterPro" id="IPR025110">
    <property type="entry name" value="AMP-bd_C"/>
</dbReference>
<dbReference type="Proteomes" id="UP000275078">
    <property type="component" value="Unassembled WGS sequence"/>
</dbReference>
<evidence type="ECO:0000313" key="3">
    <source>
        <dbReference type="EMBL" id="RPA86898.1"/>
    </source>
</evidence>
<evidence type="ECO:0000259" key="1">
    <source>
        <dbReference type="Pfam" id="PF00501"/>
    </source>
</evidence>
<dbReference type="STRING" id="1160509.A0A3N4IQ81"/>
<evidence type="ECO:0000259" key="2">
    <source>
        <dbReference type="Pfam" id="PF13193"/>
    </source>
</evidence>
<dbReference type="SUPFAM" id="SSF56801">
    <property type="entry name" value="Acetyl-CoA synthetase-like"/>
    <property type="match status" value="1"/>
</dbReference>
<dbReference type="GO" id="GO:0031956">
    <property type="term" value="F:medium-chain fatty acid-CoA ligase activity"/>
    <property type="evidence" value="ECO:0007669"/>
    <property type="project" value="TreeGrafter"/>
</dbReference>
<organism evidence="3 4">
    <name type="scientific">Ascobolus immersus RN42</name>
    <dbReference type="NCBI Taxonomy" id="1160509"/>
    <lineage>
        <taxon>Eukaryota</taxon>
        <taxon>Fungi</taxon>
        <taxon>Dikarya</taxon>
        <taxon>Ascomycota</taxon>
        <taxon>Pezizomycotina</taxon>
        <taxon>Pezizomycetes</taxon>
        <taxon>Pezizales</taxon>
        <taxon>Ascobolaceae</taxon>
        <taxon>Ascobolus</taxon>
    </lineage>
</organism>
<dbReference type="InterPro" id="IPR042099">
    <property type="entry name" value="ANL_N_sf"/>
</dbReference>
<accession>A0A3N4IQ81</accession>
<dbReference type="PANTHER" id="PTHR43201">
    <property type="entry name" value="ACYL-COA SYNTHETASE"/>
    <property type="match status" value="1"/>
</dbReference>
<dbReference type="GO" id="GO:0006631">
    <property type="term" value="P:fatty acid metabolic process"/>
    <property type="evidence" value="ECO:0007669"/>
    <property type="project" value="TreeGrafter"/>
</dbReference>
<evidence type="ECO:0000313" key="4">
    <source>
        <dbReference type="Proteomes" id="UP000275078"/>
    </source>
</evidence>
<dbReference type="AlphaFoldDB" id="A0A3N4IQ81"/>
<gene>
    <name evidence="3" type="ORF">BJ508DRAFT_372613</name>
</gene>
<dbReference type="InterPro" id="IPR045851">
    <property type="entry name" value="AMP-bd_C_sf"/>
</dbReference>
<feature type="domain" description="AMP-dependent synthetase/ligase" evidence="1">
    <location>
        <begin position="41"/>
        <end position="422"/>
    </location>
</feature>
<keyword evidence="4" id="KW-1185">Reference proteome</keyword>
<name>A0A3N4IQ81_ASCIM</name>
<reference evidence="3 4" key="1">
    <citation type="journal article" date="2018" name="Nat. Ecol. Evol.">
        <title>Pezizomycetes genomes reveal the molecular basis of ectomycorrhizal truffle lifestyle.</title>
        <authorList>
            <person name="Murat C."/>
            <person name="Payen T."/>
            <person name="Noel B."/>
            <person name="Kuo A."/>
            <person name="Morin E."/>
            <person name="Chen J."/>
            <person name="Kohler A."/>
            <person name="Krizsan K."/>
            <person name="Balestrini R."/>
            <person name="Da Silva C."/>
            <person name="Montanini B."/>
            <person name="Hainaut M."/>
            <person name="Levati E."/>
            <person name="Barry K.W."/>
            <person name="Belfiori B."/>
            <person name="Cichocki N."/>
            <person name="Clum A."/>
            <person name="Dockter R.B."/>
            <person name="Fauchery L."/>
            <person name="Guy J."/>
            <person name="Iotti M."/>
            <person name="Le Tacon F."/>
            <person name="Lindquist E.A."/>
            <person name="Lipzen A."/>
            <person name="Malagnac F."/>
            <person name="Mello A."/>
            <person name="Molinier V."/>
            <person name="Miyauchi S."/>
            <person name="Poulain J."/>
            <person name="Riccioni C."/>
            <person name="Rubini A."/>
            <person name="Sitrit Y."/>
            <person name="Splivallo R."/>
            <person name="Traeger S."/>
            <person name="Wang M."/>
            <person name="Zifcakova L."/>
            <person name="Wipf D."/>
            <person name="Zambonelli A."/>
            <person name="Paolocci F."/>
            <person name="Nowrousian M."/>
            <person name="Ottonello S."/>
            <person name="Baldrian P."/>
            <person name="Spatafora J.W."/>
            <person name="Henrissat B."/>
            <person name="Nagy L.G."/>
            <person name="Aury J.M."/>
            <person name="Wincker P."/>
            <person name="Grigoriev I.V."/>
            <person name="Bonfante P."/>
            <person name="Martin F.M."/>
        </authorList>
    </citation>
    <scope>NUCLEOTIDE SEQUENCE [LARGE SCALE GENOMIC DNA]</scope>
    <source>
        <strain evidence="3 4">RN42</strain>
    </source>
</reference>
<dbReference type="Gene3D" id="3.40.50.12780">
    <property type="entry name" value="N-terminal domain of ligase-like"/>
    <property type="match status" value="1"/>
</dbReference>
<feature type="domain" description="AMP-binding enzyme C-terminal" evidence="2">
    <location>
        <begin position="475"/>
        <end position="544"/>
    </location>
</feature>